<evidence type="ECO:0000256" key="6">
    <source>
        <dbReference type="ARBA" id="ARBA00044798"/>
    </source>
</evidence>
<dbReference type="GO" id="GO:0036064">
    <property type="term" value="C:ciliary basal body"/>
    <property type="evidence" value="ECO:0007669"/>
    <property type="project" value="TreeGrafter"/>
</dbReference>
<evidence type="ECO:0000256" key="2">
    <source>
        <dbReference type="ARBA" id="ARBA00022794"/>
    </source>
</evidence>
<evidence type="ECO:0000256" key="1">
    <source>
        <dbReference type="ARBA" id="ARBA00004138"/>
    </source>
</evidence>
<comment type="similarity">
    <text evidence="5">Belongs to the CFAP263 family.</text>
</comment>
<dbReference type="InterPro" id="IPR025254">
    <property type="entry name" value="CCDC113/CCDC96_CC"/>
</dbReference>
<evidence type="ECO:0000256" key="5">
    <source>
        <dbReference type="ARBA" id="ARBA00044506"/>
    </source>
</evidence>
<feature type="compositionally biased region" description="Basic and acidic residues" evidence="7">
    <location>
        <begin position="53"/>
        <end position="65"/>
    </location>
</feature>
<keyword evidence="10" id="KW-1185">Reference proteome</keyword>
<feature type="region of interest" description="Disordered" evidence="7">
    <location>
        <begin position="48"/>
        <end position="76"/>
    </location>
</feature>
<organism evidence="9 10">
    <name type="scientific">Pangasianodon hypophthalmus</name>
    <name type="common">Striped catfish</name>
    <name type="synonym">Helicophagus hypophthalmus</name>
    <dbReference type="NCBI Taxonomy" id="310915"/>
    <lineage>
        <taxon>Eukaryota</taxon>
        <taxon>Metazoa</taxon>
        <taxon>Chordata</taxon>
        <taxon>Craniata</taxon>
        <taxon>Vertebrata</taxon>
        <taxon>Euteleostomi</taxon>
        <taxon>Actinopterygii</taxon>
        <taxon>Neopterygii</taxon>
        <taxon>Teleostei</taxon>
        <taxon>Ostariophysi</taxon>
        <taxon>Siluriformes</taxon>
        <taxon>Pangasiidae</taxon>
        <taxon>Pangasianodon</taxon>
    </lineage>
</organism>
<reference evidence="9 10" key="1">
    <citation type="submission" date="2019-06" db="EMBL/GenBank/DDBJ databases">
        <title>A chromosome-scale genome assembly of the striped catfish, Pangasianodon hypophthalmus.</title>
        <authorList>
            <person name="Wen M."/>
            <person name="Zahm M."/>
            <person name="Roques C."/>
            <person name="Cabau C."/>
            <person name="Klopp C."/>
            <person name="Donnadieu C."/>
            <person name="Jouanno E."/>
            <person name="Avarre J.-C."/>
            <person name="Campet M."/>
            <person name="Ha T.T.T."/>
            <person name="Dugue R."/>
            <person name="Lampietro C."/>
            <person name="Louis A."/>
            <person name="Herpin A."/>
            <person name="Echchiki A."/>
            <person name="Berthelot C."/>
            <person name="Parey E."/>
            <person name="Roest-Crollius H."/>
            <person name="Braasch I."/>
            <person name="Postlethwait J."/>
            <person name="Bobe J."/>
            <person name="Montfort J."/>
            <person name="Bouchez O."/>
            <person name="Begum T."/>
            <person name="Schartl M."/>
            <person name="Guiguen Y."/>
        </authorList>
    </citation>
    <scope>NUCLEOTIDE SEQUENCE [LARGE SCALE GENOMIC DNA]</scope>
    <source>
        <strain evidence="9 10">Indonesia</strain>
        <tissue evidence="9">Blood</tissue>
    </source>
</reference>
<dbReference type="PANTHER" id="PTHR15654">
    <property type="entry name" value="COILED-COIL DOMAIN-CONTAINING PROTEIN 113-RELATED"/>
    <property type="match status" value="1"/>
</dbReference>
<keyword evidence="3" id="KW-0175">Coiled coil</keyword>
<evidence type="ECO:0000256" key="4">
    <source>
        <dbReference type="ARBA" id="ARBA00023273"/>
    </source>
</evidence>
<sequence>MAESKETVTESDLKQQVEELKRSNAVLQTENEMFESFLSRLDSLSLASQLEPQMEKGAGHGEKSESSGTSQEPPDLLKLEQKYDIAVCELEEMKKELEQFSTSLSRNVKYYKAAVQDSDMRLAEIKRERHDFEQFVAKTRQTTQVLAQRAPKVIEYIERKIKAKKALTERMRKRNTVLRMQNWKQQRMVHQKEQMQETLSRIDLEHLKQKNIQCREFLQKFQEQLLCQRVLVRKSQQGLNVYKERLKREMEESESLSRKIASHEEKLSKIREQQQKVEKERAQAEALNKKLKAQLANFRVPEVMKYVEAKATNDRLRQTVKALERKARIAKMASKTKKNSPEESSGCSRSDDPSIH</sequence>
<evidence type="ECO:0000256" key="3">
    <source>
        <dbReference type="ARBA" id="ARBA00023054"/>
    </source>
</evidence>
<feature type="domain" description="CCDC113/CCDC96 coiled-coil" evidence="8">
    <location>
        <begin position="162"/>
        <end position="334"/>
    </location>
</feature>
<dbReference type="GO" id="GO:0060271">
    <property type="term" value="P:cilium assembly"/>
    <property type="evidence" value="ECO:0007669"/>
    <property type="project" value="TreeGrafter"/>
</dbReference>
<comment type="caution">
    <text evidence="9">The sequence shown here is derived from an EMBL/GenBank/DDBJ whole genome shotgun (WGS) entry which is preliminary data.</text>
</comment>
<dbReference type="GO" id="GO:0005930">
    <property type="term" value="C:axoneme"/>
    <property type="evidence" value="ECO:0007669"/>
    <property type="project" value="TreeGrafter"/>
</dbReference>
<proteinExistence type="inferred from homology"/>
<feature type="region of interest" description="Disordered" evidence="7">
    <location>
        <begin position="330"/>
        <end position="356"/>
    </location>
</feature>
<name>A0A5N5NW72_PANHP</name>
<dbReference type="Proteomes" id="UP000327468">
    <property type="component" value="Chromosome 7"/>
</dbReference>
<gene>
    <name evidence="9" type="ORF">PHYPO_G00226110</name>
</gene>
<evidence type="ECO:0000313" key="9">
    <source>
        <dbReference type="EMBL" id="KAB5571542.1"/>
    </source>
</evidence>
<evidence type="ECO:0000313" key="10">
    <source>
        <dbReference type="Proteomes" id="UP000327468"/>
    </source>
</evidence>
<evidence type="ECO:0000259" key="8">
    <source>
        <dbReference type="Pfam" id="PF13870"/>
    </source>
</evidence>
<dbReference type="InterPro" id="IPR051885">
    <property type="entry name" value="CC_CF"/>
</dbReference>
<accession>A0A5N5NW72</accession>
<dbReference type="AlphaFoldDB" id="A0A5N5NW72"/>
<dbReference type="EMBL" id="VFJC01000008">
    <property type="protein sequence ID" value="KAB5571542.1"/>
    <property type="molecule type" value="Genomic_DNA"/>
</dbReference>
<evidence type="ECO:0000256" key="7">
    <source>
        <dbReference type="SAM" id="MobiDB-lite"/>
    </source>
</evidence>
<comment type="subcellular location">
    <subcellularLocation>
        <location evidence="1">Cell projection</location>
        <location evidence="1">Cilium</location>
    </subcellularLocation>
</comment>
<dbReference type="Pfam" id="PF13870">
    <property type="entry name" value="CCDC113_CCDC96_CC"/>
    <property type="match status" value="1"/>
</dbReference>
<keyword evidence="4" id="KW-0966">Cell projection</keyword>
<protein>
    <recommendedName>
        <fullName evidence="6">Cilia- and flagella-associated protein 263</fullName>
    </recommendedName>
</protein>
<dbReference type="PANTHER" id="PTHR15654:SF2">
    <property type="entry name" value="COILED-COIL DOMAIN-CONTAINING PROTEIN 113"/>
    <property type="match status" value="1"/>
</dbReference>
<keyword evidence="2" id="KW-0970">Cilium biogenesis/degradation</keyword>